<dbReference type="Proteomes" id="UP000266915">
    <property type="component" value="Unassembled WGS sequence"/>
</dbReference>
<sequence>MDMRYVDHEPGMWFLVEQEGSLYLDARYSYSALIDDSALIRLNDSELTAYLAGDHDVLSDLARRVHHSAPYRSESPFFSRDLYRTADGAQYREAVSAAIADHTWIAEERRKR</sequence>
<dbReference type="EMBL" id="RKHL01000001">
    <property type="protein sequence ID" value="ROR81295.1"/>
    <property type="molecule type" value="Genomic_DNA"/>
</dbReference>
<comment type="caution">
    <text evidence="1">The sequence shown here is derived from an EMBL/GenBank/DDBJ whole genome shotgun (WGS) entry which is preliminary data.</text>
</comment>
<accession>A0A3N2C1C1</accession>
<gene>
    <name evidence="1" type="ORF">EDD42_1351</name>
</gene>
<organism evidence="1 2">
    <name type="scientific">Plantibacter flavus</name>
    <dbReference type="NCBI Taxonomy" id="150123"/>
    <lineage>
        <taxon>Bacteria</taxon>
        <taxon>Bacillati</taxon>
        <taxon>Actinomycetota</taxon>
        <taxon>Actinomycetes</taxon>
        <taxon>Micrococcales</taxon>
        <taxon>Microbacteriaceae</taxon>
        <taxon>Plantibacter</taxon>
    </lineage>
</organism>
<proteinExistence type="predicted"/>
<name>A0A3N2C1C1_9MICO</name>
<evidence type="ECO:0000313" key="1">
    <source>
        <dbReference type="EMBL" id="ROR81295.1"/>
    </source>
</evidence>
<dbReference type="AlphaFoldDB" id="A0A3N2C1C1"/>
<reference evidence="1 2" key="1">
    <citation type="submission" date="2018-11" db="EMBL/GenBank/DDBJ databases">
        <title>Sequencing the genomes of 1000 actinobacteria strains.</title>
        <authorList>
            <person name="Klenk H.-P."/>
        </authorList>
    </citation>
    <scope>NUCLEOTIDE SEQUENCE [LARGE SCALE GENOMIC DNA]</scope>
    <source>
        <strain evidence="1 2">DSM 14012</strain>
    </source>
</reference>
<dbReference type="RefSeq" id="WP_085510495.1">
    <property type="nucleotide sequence ID" value="NZ_FXAP01000001.1"/>
</dbReference>
<evidence type="ECO:0000313" key="2">
    <source>
        <dbReference type="Proteomes" id="UP000266915"/>
    </source>
</evidence>
<protein>
    <submittedName>
        <fullName evidence="1">Uncharacterized protein</fullName>
    </submittedName>
</protein>
<keyword evidence="2" id="KW-1185">Reference proteome</keyword>